<evidence type="ECO:0000313" key="9">
    <source>
        <dbReference type="EMBL" id="CAA2982751.1"/>
    </source>
</evidence>
<dbReference type="OrthoDB" id="2011998at2759"/>
<evidence type="ECO:0000256" key="6">
    <source>
        <dbReference type="ARBA" id="ARBA00022842"/>
    </source>
</evidence>
<dbReference type="Proteomes" id="UP000594638">
    <property type="component" value="Unassembled WGS sequence"/>
</dbReference>
<sequence>MQIKKLVSLPSRTGRHLQRYNQGCRLVVGCIPYRIRKTNKSSPNEELEVLLISSQKNSSMMFPKGGWEIDEDIELAASRETLEEAGVIGSLGGKLGEWIFKSKRQEKFHEGSMFSLLVTEELDVWPEKNVRQRKWMTVNEAREVCAHSWMKEALDVFDRRFSLPQRNEAEHVASCRTEELEQSSEVKVWKRKLIFT</sequence>
<dbReference type="InterPro" id="IPR000086">
    <property type="entry name" value="NUDIX_hydrolase_dom"/>
</dbReference>
<dbReference type="AlphaFoldDB" id="A0A8S0RUS0"/>
<dbReference type="CDD" id="cd04666">
    <property type="entry name" value="NUDIX_DIPP2_like_Nudt4"/>
    <property type="match status" value="1"/>
</dbReference>
<keyword evidence="10" id="KW-1185">Reference proteome</keyword>
<dbReference type="GO" id="GO:0005634">
    <property type="term" value="C:nucleus"/>
    <property type="evidence" value="ECO:0007669"/>
    <property type="project" value="TreeGrafter"/>
</dbReference>
<dbReference type="GO" id="GO:0016462">
    <property type="term" value="F:pyrophosphatase activity"/>
    <property type="evidence" value="ECO:0007669"/>
    <property type="project" value="InterPro"/>
</dbReference>
<dbReference type="Pfam" id="PF00293">
    <property type="entry name" value="NUDIX"/>
    <property type="match status" value="1"/>
</dbReference>
<dbReference type="PANTHER" id="PTHR12629:SF67">
    <property type="entry name" value="NUDIX HYDROLASE 18, MITOCHONDRIAL-LIKE"/>
    <property type="match status" value="1"/>
</dbReference>
<comment type="cofactor">
    <cofactor evidence="2">
        <name>Mg(2+)</name>
        <dbReference type="ChEBI" id="CHEBI:18420"/>
    </cofactor>
</comment>
<dbReference type="EMBL" id="CACTIH010003705">
    <property type="protein sequence ID" value="CAA2982751.1"/>
    <property type="molecule type" value="Genomic_DNA"/>
</dbReference>
<evidence type="ECO:0000256" key="5">
    <source>
        <dbReference type="ARBA" id="ARBA00022801"/>
    </source>
</evidence>
<keyword evidence="4" id="KW-0479">Metal-binding</keyword>
<evidence type="ECO:0000256" key="4">
    <source>
        <dbReference type="ARBA" id="ARBA00022723"/>
    </source>
</evidence>
<evidence type="ECO:0000256" key="3">
    <source>
        <dbReference type="ARBA" id="ARBA00005582"/>
    </source>
</evidence>
<dbReference type="InterPro" id="IPR020084">
    <property type="entry name" value="NUDIX_hydrolase_CS"/>
</dbReference>
<feature type="domain" description="Nudix hydrolase" evidence="8">
    <location>
        <begin position="23"/>
        <end position="158"/>
    </location>
</feature>
<comment type="caution">
    <text evidence="9">The sequence shown here is derived from an EMBL/GenBank/DDBJ whole genome shotgun (WGS) entry which is preliminary data.</text>
</comment>
<protein>
    <submittedName>
        <fullName evidence="9">Nudix hydrolase 17, mitochondrial-like</fullName>
    </submittedName>
</protein>
<evidence type="ECO:0000256" key="1">
    <source>
        <dbReference type="ARBA" id="ARBA00001936"/>
    </source>
</evidence>
<keyword evidence="5 9" id="KW-0378">Hydrolase</keyword>
<evidence type="ECO:0000313" key="10">
    <source>
        <dbReference type="Proteomes" id="UP000594638"/>
    </source>
</evidence>
<evidence type="ECO:0000256" key="2">
    <source>
        <dbReference type="ARBA" id="ARBA00001946"/>
    </source>
</evidence>
<dbReference type="PROSITE" id="PS00893">
    <property type="entry name" value="NUDIX_BOX"/>
    <property type="match status" value="1"/>
</dbReference>
<accession>A0A8S0RUS0</accession>
<reference evidence="9 10" key="1">
    <citation type="submission" date="2019-12" db="EMBL/GenBank/DDBJ databases">
        <authorList>
            <person name="Alioto T."/>
            <person name="Alioto T."/>
            <person name="Gomez Garrido J."/>
        </authorList>
    </citation>
    <scope>NUCLEOTIDE SEQUENCE [LARGE SCALE GENOMIC DNA]</scope>
</reference>
<organism evidence="9 10">
    <name type="scientific">Olea europaea subsp. europaea</name>
    <dbReference type="NCBI Taxonomy" id="158383"/>
    <lineage>
        <taxon>Eukaryota</taxon>
        <taxon>Viridiplantae</taxon>
        <taxon>Streptophyta</taxon>
        <taxon>Embryophyta</taxon>
        <taxon>Tracheophyta</taxon>
        <taxon>Spermatophyta</taxon>
        <taxon>Magnoliopsida</taxon>
        <taxon>eudicotyledons</taxon>
        <taxon>Gunneridae</taxon>
        <taxon>Pentapetalae</taxon>
        <taxon>asterids</taxon>
        <taxon>lamiids</taxon>
        <taxon>Lamiales</taxon>
        <taxon>Oleaceae</taxon>
        <taxon>Oleeae</taxon>
        <taxon>Olea</taxon>
    </lineage>
</organism>
<dbReference type="InterPro" id="IPR047198">
    <property type="entry name" value="DDP-like_NUDIX"/>
</dbReference>
<dbReference type="SUPFAM" id="SSF55811">
    <property type="entry name" value="Nudix"/>
    <property type="match status" value="1"/>
</dbReference>
<evidence type="ECO:0000259" key="8">
    <source>
        <dbReference type="PROSITE" id="PS51462"/>
    </source>
</evidence>
<comment type="similarity">
    <text evidence="3">Belongs to the Nudix hydrolase family.</text>
</comment>
<comment type="cofactor">
    <cofactor evidence="1">
        <name>Mn(2+)</name>
        <dbReference type="ChEBI" id="CHEBI:29035"/>
    </cofactor>
</comment>
<dbReference type="FunFam" id="3.90.79.10:FF:000022">
    <property type="entry name" value="Nudix hydrolase 17, mitochondrial"/>
    <property type="match status" value="1"/>
</dbReference>
<dbReference type="Gene3D" id="3.90.79.10">
    <property type="entry name" value="Nucleoside Triphosphate Pyrophosphohydrolase"/>
    <property type="match status" value="1"/>
</dbReference>
<keyword evidence="6" id="KW-0460">Magnesium</keyword>
<name>A0A8S0RUS0_OLEEU</name>
<evidence type="ECO:0000256" key="7">
    <source>
        <dbReference type="ARBA" id="ARBA00023211"/>
    </source>
</evidence>
<dbReference type="InterPro" id="IPR015797">
    <property type="entry name" value="NUDIX_hydrolase-like_dom_sf"/>
</dbReference>
<keyword evidence="7" id="KW-0464">Manganese</keyword>
<dbReference type="Gramene" id="OE9A029698T1">
    <property type="protein sequence ID" value="OE9A029698C1"/>
    <property type="gene ID" value="OE9A029698"/>
</dbReference>
<dbReference type="PANTHER" id="PTHR12629">
    <property type="entry name" value="DIPHOSPHOINOSITOL POLYPHOSPHATE PHOSPHOHYDROLASE"/>
    <property type="match status" value="1"/>
</dbReference>
<dbReference type="GO" id="GO:0046872">
    <property type="term" value="F:metal ion binding"/>
    <property type="evidence" value="ECO:0007669"/>
    <property type="project" value="UniProtKB-KW"/>
</dbReference>
<dbReference type="PROSITE" id="PS51462">
    <property type="entry name" value="NUDIX"/>
    <property type="match status" value="1"/>
</dbReference>
<proteinExistence type="inferred from homology"/>
<gene>
    <name evidence="9" type="ORF">OLEA9_A029698</name>
</gene>
<dbReference type="GO" id="GO:0005737">
    <property type="term" value="C:cytoplasm"/>
    <property type="evidence" value="ECO:0007669"/>
    <property type="project" value="TreeGrafter"/>
</dbReference>